<evidence type="ECO:0000313" key="2">
    <source>
        <dbReference type="Proteomes" id="UP000509510"/>
    </source>
</evidence>
<protein>
    <recommendedName>
        <fullName evidence="3">NmrA-like domain-containing protein</fullName>
    </recommendedName>
</protein>
<keyword evidence="2" id="KW-1185">Reference proteome</keyword>
<sequence length="166" mass="18779">MLHCASKTEAERTAWKFMEEKKPDFILNTVLPDVNLGRILHPRIAGSSMALTRALLQGKSAVMNMLWTQWYVDVQDNAKLHVIALLGIEVKSERIFAFADIYTWTQIIELMHKILPEDRCSQLVSPPENEGRALGKIIPAKRAEELLLSFYGKGWTKLATSLTEGL</sequence>
<dbReference type="SUPFAM" id="SSF51735">
    <property type="entry name" value="NAD(P)-binding Rossmann-fold domains"/>
    <property type="match status" value="1"/>
</dbReference>
<organism evidence="1 2">
    <name type="scientific">Talaromyces rugulosus</name>
    <name type="common">Penicillium rugulosum</name>
    <dbReference type="NCBI Taxonomy" id="121627"/>
    <lineage>
        <taxon>Eukaryota</taxon>
        <taxon>Fungi</taxon>
        <taxon>Dikarya</taxon>
        <taxon>Ascomycota</taxon>
        <taxon>Pezizomycotina</taxon>
        <taxon>Eurotiomycetes</taxon>
        <taxon>Eurotiomycetidae</taxon>
        <taxon>Eurotiales</taxon>
        <taxon>Trichocomaceae</taxon>
        <taxon>Talaromyces</taxon>
        <taxon>Talaromyces sect. Islandici</taxon>
    </lineage>
</organism>
<proteinExistence type="predicted"/>
<name>A0A7H8RC13_TALRU</name>
<dbReference type="RefSeq" id="XP_035348227.1">
    <property type="nucleotide sequence ID" value="XM_035492334.1"/>
</dbReference>
<dbReference type="AlphaFoldDB" id="A0A7H8RC13"/>
<evidence type="ECO:0000313" key="1">
    <source>
        <dbReference type="EMBL" id="QKX62053.1"/>
    </source>
</evidence>
<accession>A0A7H8RC13</accession>
<dbReference type="Proteomes" id="UP000509510">
    <property type="component" value="Chromosome V"/>
</dbReference>
<dbReference type="KEGG" id="trg:TRUGW13939_09209"/>
<dbReference type="OrthoDB" id="2735536at2759"/>
<dbReference type="Gene3D" id="3.40.50.720">
    <property type="entry name" value="NAD(P)-binding Rossmann-like Domain"/>
    <property type="match status" value="1"/>
</dbReference>
<reference evidence="2" key="1">
    <citation type="submission" date="2020-06" db="EMBL/GenBank/DDBJ databases">
        <title>A chromosome-scale genome assembly of Talaromyces rugulosus W13939.</title>
        <authorList>
            <person name="Wang B."/>
            <person name="Guo L."/>
            <person name="Ye K."/>
            <person name="Wang L."/>
        </authorList>
    </citation>
    <scope>NUCLEOTIDE SEQUENCE [LARGE SCALE GENOMIC DNA]</scope>
    <source>
        <strain evidence="2">W13939</strain>
    </source>
</reference>
<gene>
    <name evidence="1" type="ORF">TRUGW13939_09209</name>
</gene>
<dbReference type="InterPro" id="IPR036291">
    <property type="entry name" value="NAD(P)-bd_dom_sf"/>
</dbReference>
<dbReference type="EMBL" id="CP055902">
    <property type="protein sequence ID" value="QKX62053.1"/>
    <property type="molecule type" value="Genomic_DNA"/>
</dbReference>
<dbReference type="GeneID" id="55996693"/>
<evidence type="ECO:0008006" key="3">
    <source>
        <dbReference type="Google" id="ProtNLM"/>
    </source>
</evidence>